<protein>
    <recommendedName>
        <fullName evidence="8">Peptidase S8/S53 domain-containing protein</fullName>
    </recommendedName>
</protein>
<dbReference type="SUPFAM" id="SSF52743">
    <property type="entry name" value="Subtilisin-like"/>
    <property type="match status" value="1"/>
</dbReference>
<feature type="active site" description="Charge relay system" evidence="5 6">
    <location>
        <position position="59"/>
    </location>
</feature>
<dbReference type="GO" id="GO:0004252">
    <property type="term" value="F:serine-type endopeptidase activity"/>
    <property type="evidence" value="ECO:0007669"/>
    <property type="project" value="UniProtKB-UniRule"/>
</dbReference>
<accession>A0A1F6LKN8</accession>
<sequence>MKNLIVFWMCLVYLFASNIVFARMPNDPLVEQWAFKDAQVYDAWNKATGSGDVVVAVIDNGFDTFHPDLYPNVWKNIDEIPDNLVDDDENGYVDDVWGWDFSSYDANQDGIFTDEEQDIGNNNPRPWVVGRQKIKDDIHHGSLVAGLIGAVGNNGESGVGVNWRVQLMNLKVLEVSGAGDLSPLVRAIYYAVDNGADIINISLVGDVDVSVKEAIKYAYDNGVVVVAAAGNERVALNFSPVYPVCADVGEDEQWVLGVTAIDEDHYLAPFSNIGASCIDITAPGVNVSSTLRYAPKYGLTEKYSGGWQGTSFAAPIVSGAAALIKSIQPSWGPKQIYKAILSTVHRTPPSDPQAYQELYGAGLIQIANAVDYAFSNIVSAHLLKYFYAFDITDGTTQKSVPNDSEMIESENKQILNIDDIASFVSGFVTVKEFGSNKSEVIIYDKKLDIVDSWKVDSLGKLNIVVGDILGDEEVEIVLSPQYSSKNIFRIFDLDGNELHSLSEDVFYRGVSLGLIDADLRKKEILAVYGKVGAVKLKHFDKDMSVVREIELPFIKDTGVPDSGDIDGDGVQEYIVGGGVGDTPYIAYYNNDGSIKRKFFGYDPGYLGGLDIFSGDYDGDGKDDVFVGPQADEGSIIFWNNRSHKIAEWKFVDGGVMKYLPVF</sequence>
<evidence type="ECO:0000256" key="7">
    <source>
        <dbReference type="SAM" id="SignalP"/>
    </source>
</evidence>
<evidence type="ECO:0000256" key="6">
    <source>
        <dbReference type="PROSITE-ProRule" id="PRU01240"/>
    </source>
</evidence>
<organism evidence="9 10">
    <name type="scientific">Candidatus Magasanikbacteria bacterium RIFCSPHIGHO2_01_FULL_33_34</name>
    <dbReference type="NCBI Taxonomy" id="1798671"/>
    <lineage>
        <taxon>Bacteria</taxon>
        <taxon>Candidatus Magasanikiibacteriota</taxon>
    </lineage>
</organism>
<evidence type="ECO:0000256" key="3">
    <source>
        <dbReference type="ARBA" id="ARBA00022801"/>
    </source>
</evidence>
<evidence type="ECO:0000256" key="5">
    <source>
        <dbReference type="PIRSR" id="PIRSR615500-1"/>
    </source>
</evidence>
<dbReference type="PANTHER" id="PTHR43806">
    <property type="entry name" value="PEPTIDASE S8"/>
    <property type="match status" value="1"/>
</dbReference>
<evidence type="ECO:0000313" key="10">
    <source>
        <dbReference type="Proteomes" id="UP000177067"/>
    </source>
</evidence>
<dbReference type="CDD" id="cd07473">
    <property type="entry name" value="Peptidases_S8_Subtilisin_like"/>
    <property type="match status" value="1"/>
</dbReference>
<name>A0A1F6LKN8_9BACT</name>
<dbReference type="InterPro" id="IPR028994">
    <property type="entry name" value="Integrin_alpha_N"/>
</dbReference>
<dbReference type="InterPro" id="IPR036852">
    <property type="entry name" value="Peptidase_S8/S53_dom_sf"/>
</dbReference>
<dbReference type="EMBL" id="MFPS01000005">
    <property type="protein sequence ID" value="OGH59958.1"/>
    <property type="molecule type" value="Genomic_DNA"/>
</dbReference>
<dbReference type="Gene3D" id="3.40.50.200">
    <property type="entry name" value="Peptidase S8/S53 domain"/>
    <property type="match status" value="1"/>
</dbReference>
<feature type="active site" description="Charge relay system" evidence="5 6">
    <location>
        <position position="311"/>
    </location>
</feature>
<feature type="chain" id="PRO_5009525381" description="Peptidase S8/S53 domain-containing protein" evidence="7">
    <location>
        <begin position="23"/>
        <end position="662"/>
    </location>
</feature>
<proteinExistence type="inferred from homology"/>
<dbReference type="Pfam" id="PF00082">
    <property type="entry name" value="Peptidase_S8"/>
    <property type="match status" value="1"/>
</dbReference>
<dbReference type="InterPro" id="IPR022398">
    <property type="entry name" value="Peptidase_S8_His-AS"/>
</dbReference>
<dbReference type="PRINTS" id="PR00723">
    <property type="entry name" value="SUBTILISIN"/>
</dbReference>
<dbReference type="InterPro" id="IPR050131">
    <property type="entry name" value="Peptidase_S8_subtilisin-like"/>
</dbReference>
<keyword evidence="7" id="KW-0732">Signal</keyword>
<dbReference type="AlphaFoldDB" id="A0A1F6LKN8"/>
<evidence type="ECO:0000256" key="2">
    <source>
        <dbReference type="ARBA" id="ARBA00022670"/>
    </source>
</evidence>
<evidence type="ECO:0000256" key="1">
    <source>
        <dbReference type="ARBA" id="ARBA00011073"/>
    </source>
</evidence>
<keyword evidence="4 6" id="KW-0720">Serine protease</keyword>
<dbReference type="Gene3D" id="2.130.10.130">
    <property type="entry name" value="Integrin alpha, N-terminal"/>
    <property type="match status" value="1"/>
</dbReference>
<feature type="signal peptide" evidence="7">
    <location>
        <begin position="1"/>
        <end position="22"/>
    </location>
</feature>
<dbReference type="GO" id="GO:0006508">
    <property type="term" value="P:proteolysis"/>
    <property type="evidence" value="ECO:0007669"/>
    <property type="project" value="UniProtKB-KW"/>
</dbReference>
<comment type="caution">
    <text evidence="9">The sequence shown here is derived from an EMBL/GenBank/DDBJ whole genome shotgun (WGS) entry which is preliminary data.</text>
</comment>
<dbReference type="PANTHER" id="PTHR43806:SF11">
    <property type="entry name" value="CEREVISIN-RELATED"/>
    <property type="match status" value="1"/>
</dbReference>
<evidence type="ECO:0000313" key="9">
    <source>
        <dbReference type="EMBL" id="OGH59958.1"/>
    </source>
</evidence>
<dbReference type="PROSITE" id="PS51892">
    <property type="entry name" value="SUBTILASE"/>
    <property type="match status" value="1"/>
</dbReference>
<evidence type="ECO:0000256" key="4">
    <source>
        <dbReference type="ARBA" id="ARBA00022825"/>
    </source>
</evidence>
<keyword evidence="3 6" id="KW-0378">Hydrolase</keyword>
<comment type="similarity">
    <text evidence="1 6">Belongs to the peptidase S8 family.</text>
</comment>
<feature type="domain" description="Peptidase S8/S53" evidence="8">
    <location>
        <begin position="52"/>
        <end position="362"/>
    </location>
</feature>
<dbReference type="InterPro" id="IPR000209">
    <property type="entry name" value="Peptidase_S8/S53_dom"/>
</dbReference>
<reference evidence="9 10" key="1">
    <citation type="journal article" date="2016" name="Nat. Commun.">
        <title>Thousands of microbial genomes shed light on interconnected biogeochemical processes in an aquifer system.</title>
        <authorList>
            <person name="Anantharaman K."/>
            <person name="Brown C.T."/>
            <person name="Hug L.A."/>
            <person name="Sharon I."/>
            <person name="Castelle C.J."/>
            <person name="Probst A.J."/>
            <person name="Thomas B.C."/>
            <person name="Singh A."/>
            <person name="Wilkins M.J."/>
            <person name="Karaoz U."/>
            <person name="Brodie E.L."/>
            <person name="Williams K.H."/>
            <person name="Hubbard S.S."/>
            <person name="Banfield J.F."/>
        </authorList>
    </citation>
    <scope>NUCLEOTIDE SEQUENCE [LARGE SCALE GENOMIC DNA]</scope>
</reference>
<dbReference type="InterPro" id="IPR023828">
    <property type="entry name" value="Peptidase_S8_Ser-AS"/>
</dbReference>
<evidence type="ECO:0000259" key="8">
    <source>
        <dbReference type="Pfam" id="PF00082"/>
    </source>
</evidence>
<dbReference type="Proteomes" id="UP000177067">
    <property type="component" value="Unassembled WGS sequence"/>
</dbReference>
<dbReference type="InterPro" id="IPR034204">
    <property type="entry name" value="PfSUB1-like_cat_dom"/>
</dbReference>
<keyword evidence="2 6" id="KW-0645">Protease</keyword>
<gene>
    <name evidence="9" type="ORF">A2725_01845</name>
</gene>
<dbReference type="SUPFAM" id="SSF69318">
    <property type="entry name" value="Integrin alpha N-terminal domain"/>
    <property type="match status" value="1"/>
</dbReference>
<dbReference type="PROSITE" id="PS00138">
    <property type="entry name" value="SUBTILASE_SER"/>
    <property type="match status" value="1"/>
</dbReference>
<dbReference type="InterPro" id="IPR015500">
    <property type="entry name" value="Peptidase_S8_subtilisin-rel"/>
</dbReference>
<feature type="active site" description="Charge relay system" evidence="5 6">
    <location>
        <position position="140"/>
    </location>
</feature>
<dbReference type="PROSITE" id="PS00137">
    <property type="entry name" value="SUBTILASE_HIS"/>
    <property type="match status" value="1"/>
</dbReference>